<gene>
    <name evidence="3" type="ORF">V5N11_014363</name>
</gene>
<dbReference type="EMBL" id="JBANAX010000557">
    <property type="protein sequence ID" value="KAL1203437.1"/>
    <property type="molecule type" value="Genomic_DNA"/>
</dbReference>
<reference evidence="3 4" key="1">
    <citation type="submission" date="2024-04" db="EMBL/GenBank/DDBJ databases">
        <title>Genome assembly C_amara_ONT_v2.</title>
        <authorList>
            <person name="Yant L."/>
            <person name="Moore C."/>
            <person name="Slenker M."/>
        </authorList>
    </citation>
    <scope>NUCLEOTIDE SEQUENCE [LARGE SCALE GENOMIC DNA]</scope>
    <source>
        <tissue evidence="3">Leaf</tissue>
    </source>
</reference>
<comment type="caution">
    <text evidence="3">The sequence shown here is derived from an EMBL/GenBank/DDBJ whole genome shotgun (WGS) entry which is preliminary data.</text>
</comment>
<organism evidence="3 4">
    <name type="scientific">Cardamine amara subsp. amara</name>
    <dbReference type="NCBI Taxonomy" id="228776"/>
    <lineage>
        <taxon>Eukaryota</taxon>
        <taxon>Viridiplantae</taxon>
        <taxon>Streptophyta</taxon>
        <taxon>Embryophyta</taxon>
        <taxon>Tracheophyta</taxon>
        <taxon>Spermatophyta</taxon>
        <taxon>Magnoliopsida</taxon>
        <taxon>eudicotyledons</taxon>
        <taxon>Gunneridae</taxon>
        <taxon>Pentapetalae</taxon>
        <taxon>rosids</taxon>
        <taxon>malvids</taxon>
        <taxon>Brassicales</taxon>
        <taxon>Brassicaceae</taxon>
        <taxon>Cardamineae</taxon>
        <taxon>Cardamine</taxon>
    </lineage>
</organism>
<evidence type="ECO:0000256" key="1">
    <source>
        <dbReference type="SAM" id="MobiDB-lite"/>
    </source>
</evidence>
<dbReference type="InterPro" id="IPR004312">
    <property type="entry name" value="ATHILA_Orf1_C"/>
</dbReference>
<dbReference type="Pfam" id="PF03078">
    <property type="entry name" value="ATHILA"/>
    <property type="match status" value="1"/>
</dbReference>
<sequence>MSDAVEASSSNPPPLAHNILTPPPPTTISRLIRTKREDMKIFSHRIWDDTPKKETEKTECVRRDISEDWDEYDSFFYNAWLGVEIKPTRFSDPVALRKMGIREDVQRVLKKIGLGTICTKYYDLFPYLVRQFLATTCVYYTNEIIRNVQEGTLTFLIRGVRYRISLRNLCTIYGFDKDKTGTTLSLQYVEIHDYWAKFGNGNYDSKTSM</sequence>
<dbReference type="AlphaFoldDB" id="A0ABD1A9D6"/>
<protein>
    <recommendedName>
        <fullName evidence="2">Arabidopsis retrotransposon Orf1 C-terminal domain-containing protein</fullName>
    </recommendedName>
</protein>
<feature type="region of interest" description="Disordered" evidence="1">
    <location>
        <begin position="1"/>
        <end position="27"/>
    </location>
</feature>
<evidence type="ECO:0000313" key="4">
    <source>
        <dbReference type="Proteomes" id="UP001558713"/>
    </source>
</evidence>
<name>A0ABD1A9D6_CARAN</name>
<evidence type="ECO:0000313" key="3">
    <source>
        <dbReference type="EMBL" id="KAL1203437.1"/>
    </source>
</evidence>
<proteinExistence type="predicted"/>
<keyword evidence="4" id="KW-1185">Reference proteome</keyword>
<feature type="domain" description="Arabidopsis retrotransposon Orf1 C-terminal" evidence="2">
    <location>
        <begin position="48"/>
        <end position="203"/>
    </location>
</feature>
<dbReference type="Proteomes" id="UP001558713">
    <property type="component" value="Unassembled WGS sequence"/>
</dbReference>
<evidence type="ECO:0000259" key="2">
    <source>
        <dbReference type="Pfam" id="PF03078"/>
    </source>
</evidence>
<accession>A0ABD1A9D6</accession>
<feature type="compositionally biased region" description="Pro residues" evidence="1">
    <location>
        <begin position="11"/>
        <end position="26"/>
    </location>
</feature>